<dbReference type="RefSeq" id="WP_349642461.1">
    <property type="nucleotide sequence ID" value="NZ_CAWVOH010000005.1"/>
</dbReference>
<feature type="transmembrane region" description="Helical" evidence="1">
    <location>
        <begin position="127"/>
        <end position="147"/>
    </location>
</feature>
<keyword evidence="3" id="KW-1185">Reference proteome</keyword>
<keyword evidence="1" id="KW-1133">Transmembrane helix</keyword>
<reference evidence="2 3" key="1">
    <citation type="submission" date="2024-01" db="EMBL/GenBank/DDBJ databases">
        <authorList>
            <person name="Botero Cardona J."/>
        </authorList>
    </citation>
    <scope>NUCLEOTIDE SEQUENCE [LARGE SCALE GENOMIC DNA]</scope>
    <source>
        <strain evidence="2 3">LMG 33000</strain>
    </source>
</reference>
<feature type="transmembrane region" description="Helical" evidence="1">
    <location>
        <begin position="187"/>
        <end position="207"/>
    </location>
</feature>
<proteinExistence type="predicted"/>
<feature type="transmembrane region" description="Helical" evidence="1">
    <location>
        <begin position="263"/>
        <end position="284"/>
    </location>
</feature>
<keyword evidence="1" id="KW-0472">Membrane</keyword>
<feature type="transmembrane region" description="Helical" evidence="1">
    <location>
        <begin position="159"/>
        <end position="180"/>
    </location>
</feature>
<evidence type="ECO:0000256" key="1">
    <source>
        <dbReference type="SAM" id="Phobius"/>
    </source>
</evidence>
<name>A0ABP0EU78_9LACO</name>
<accession>A0ABP0EU78</accession>
<protein>
    <submittedName>
        <fullName evidence="2">Uncharacterized protein</fullName>
    </submittedName>
</protein>
<feature type="transmembrane region" description="Helical" evidence="1">
    <location>
        <begin position="53"/>
        <end position="73"/>
    </location>
</feature>
<evidence type="ECO:0000313" key="2">
    <source>
        <dbReference type="EMBL" id="CAK8054917.1"/>
    </source>
</evidence>
<keyword evidence="1" id="KW-0812">Transmembrane</keyword>
<evidence type="ECO:0000313" key="3">
    <source>
        <dbReference type="Proteomes" id="UP001314241"/>
    </source>
</evidence>
<dbReference type="EMBL" id="CAWVOH010000005">
    <property type="protein sequence ID" value="CAK8054917.1"/>
    <property type="molecule type" value="Genomic_DNA"/>
</dbReference>
<feature type="transmembrane region" description="Helical" evidence="1">
    <location>
        <begin position="350"/>
        <end position="368"/>
    </location>
</feature>
<organism evidence="2 3">
    <name type="scientific">Eupransor demetentiae</name>
    <dbReference type="NCBI Taxonomy" id="3109584"/>
    <lineage>
        <taxon>Bacteria</taxon>
        <taxon>Bacillati</taxon>
        <taxon>Bacillota</taxon>
        <taxon>Bacilli</taxon>
        <taxon>Lactobacillales</taxon>
        <taxon>Lactobacillaceae</taxon>
        <taxon>Eupransor</taxon>
    </lineage>
</organism>
<dbReference type="Proteomes" id="UP001314241">
    <property type="component" value="Unassembled WGS sequence"/>
</dbReference>
<comment type="caution">
    <text evidence="2">The sequence shown here is derived from an EMBL/GenBank/DDBJ whole genome shotgun (WGS) entry which is preliminary data.</text>
</comment>
<feature type="transmembrane region" description="Helical" evidence="1">
    <location>
        <begin position="296"/>
        <end position="316"/>
    </location>
</feature>
<feature type="transmembrane region" description="Helical" evidence="1">
    <location>
        <begin position="227"/>
        <end position="251"/>
    </location>
</feature>
<feature type="transmembrane region" description="Helical" evidence="1">
    <location>
        <begin position="323"/>
        <end position="344"/>
    </location>
</feature>
<feature type="transmembrane region" description="Helical" evidence="1">
    <location>
        <begin position="85"/>
        <end position="106"/>
    </location>
</feature>
<gene>
    <name evidence="2" type="ORF">R54876_GBNLAHCA_01514</name>
</gene>
<sequence length="387" mass="43574">MSQENYQLQIPQEVVNDLKLKRGEELEVTVKNRGLTVSKTTTFAQQEDISIRWFLVPTILATAAFVIAAWYLHEGLVHLTGPDSIATAVIVLGEISGMAGFSWTYINHTRNRATAEDRRLNWRLTPTVLIAFAIIQAFMTMGVFWAIGYLFQGASFDHLTATVLFFMFVSVVNFLMIYAAQLVSTPFIMGVLILTIVGGVLVSMVTNSRLLWWQHNFSFLGTEKAEFAWNFNATLIIAGILWVTLVDYLFVPIQNRYRGNWRLMVLRTFLTLDALSLAAVGAIPNNPGLFHILHDSVANSLILFTAIPMLGIKFLLPRATKEFMIFTYLTAGALAVAMSLFYIITYLSLTAFEIIALALAISWLLLLMQNIYKLFQTDVQSYIVKLQ</sequence>